<dbReference type="PANTHER" id="PTHR12606:SF141">
    <property type="entry name" value="GH15225P-RELATED"/>
    <property type="match status" value="1"/>
</dbReference>
<evidence type="ECO:0000256" key="2">
    <source>
        <dbReference type="ARBA" id="ARBA00022670"/>
    </source>
</evidence>
<dbReference type="GO" id="GO:0016929">
    <property type="term" value="F:deSUMOylase activity"/>
    <property type="evidence" value="ECO:0007669"/>
    <property type="project" value="TreeGrafter"/>
</dbReference>
<dbReference type="PROSITE" id="PS50600">
    <property type="entry name" value="ULP_PROTEASE"/>
    <property type="match status" value="1"/>
</dbReference>
<dbReference type="OrthoDB" id="5989617at2759"/>
<dbReference type="GO" id="GO:0006508">
    <property type="term" value="P:proteolysis"/>
    <property type="evidence" value="ECO:0007669"/>
    <property type="project" value="UniProtKB-KW"/>
</dbReference>
<comment type="similarity">
    <text evidence="1">Belongs to the peptidase C48 family.</text>
</comment>
<evidence type="ECO:0000256" key="3">
    <source>
        <dbReference type="ARBA" id="ARBA00022801"/>
    </source>
</evidence>
<reference evidence="7" key="1">
    <citation type="submission" date="2023-01" db="EMBL/GenBank/DDBJ databases">
        <title>Genome assembly of the deep-sea coral Lophelia pertusa.</title>
        <authorList>
            <person name="Herrera S."/>
            <person name="Cordes E."/>
        </authorList>
    </citation>
    <scope>NUCLEOTIDE SEQUENCE</scope>
    <source>
        <strain evidence="7">USNM1676648</strain>
        <tissue evidence="7">Polyp</tissue>
    </source>
</reference>
<keyword evidence="8" id="KW-1185">Reference proteome</keyword>
<sequence length="547" mass="60747">MTLNNMNTNQVSSDDWTDPPEPDMVPQQEEEDTEQPQTLPLPPRKRTKTKVLQTHCRTIMKEIISATYLIKDEKCLSELADDIDDLNAKAKTMMPSEDGVPMEEVPSNGISKKKCVTVPVTAKKPSKTVPPPLQTHGAKKHPANGRFGAKAEWQRKLIGQKSKSSGSSRSNLHAPVKRSRLATNGPSKMKVKLQANAKDQPLSTSEPNINCTCEFCPEVQATTHQGEEIFSENTRGTQCTTNSFVFLLCDAVSCISTVSEVDDILKQGDQFHTVFNASLGRKTGGKLALDELEDSIKRIVGKDETQFRDILANEPRPPFSTLEVALHQAKEAAGALLRVGEYTTAVQINSDNSVRLFDPHAQDDFGFVSGSGKAIIIDFKDIDAFHCYLKRFVKSNGTGHSTNTDNDSSSCDGDYNTDEETTSQGTEQDYLVSGLNFKITEKDIKTLQPKTWLNDQIINFYMELIEERATKKTNIFDFDMVFILVHLPGHWTLGEIPKQKNGYDCGVFVCMFAEHLSRGATPNFNQIDMSSLCGLLTNQIVFKLLPL</sequence>
<keyword evidence="3 7" id="KW-0378">Hydrolase</keyword>
<evidence type="ECO:0000259" key="6">
    <source>
        <dbReference type="PROSITE" id="PS50600"/>
    </source>
</evidence>
<feature type="region of interest" description="Disordered" evidence="5">
    <location>
        <begin position="158"/>
        <end position="203"/>
    </location>
</feature>
<evidence type="ECO:0000313" key="8">
    <source>
        <dbReference type="Proteomes" id="UP001163046"/>
    </source>
</evidence>
<organism evidence="7 8">
    <name type="scientific">Desmophyllum pertusum</name>
    <dbReference type="NCBI Taxonomy" id="174260"/>
    <lineage>
        <taxon>Eukaryota</taxon>
        <taxon>Metazoa</taxon>
        <taxon>Cnidaria</taxon>
        <taxon>Anthozoa</taxon>
        <taxon>Hexacorallia</taxon>
        <taxon>Scleractinia</taxon>
        <taxon>Caryophylliina</taxon>
        <taxon>Caryophylliidae</taxon>
        <taxon>Desmophyllum</taxon>
    </lineage>
</organism>
<feature type="compositionally biased region" description="Low complexity" evidence="5">
    <location>
        <begin position="161"/>
        <end position="170"/>
    </location>
</feature>
<dbReference type="GO" id="GO:0005634">
    <property type="term" value="C:nucleus"/>
    <property type="evidence" value="ECO:0007669"/>
    <property type="project" value="TreeGrafter"/>
</dbReference>
<comment type="caution">
    <text evidence="7">The sequence shown here is derived from an EMBL/GenBank/DDBJ whole genome shotgun (WGS) entry which is preliminary data.</text>
</comment>
<dbReference type="GO" id="GO:0016926">
    <property type="term" value="P:protein desumoylation"/>
    <property type="evidence" value="ECO:0007669"/>
    <property type="project" value="TreeGrafter"/>
</dbReference>
<accession>A0A9W9ZA19</accession>
<evidence type="ECO:0000313" key="7">
    <source>
        <dbReference type="EMBL" id="KAJ7377691.1"/>
    </source>
</evidence>
<feature type="compositionally biased region" description="Low complexity" evidence="5">
    <location>
        <begin position="401"/>
        <end position="410"/>
    </location>
</feature>
<dbReference type="Gene3D" id="3.90.70.120">
    <property type="match status" value="1"/>
</dbReference>
<dbReference type="AlphaFoldDB" id="A0A9W9ZA19"/>
<proteinExistence type="inferred from homology"/>
<feature type="compositionally biased region" description="Polar residues" evidence="5">
    <location>
        <begin position="1"/>
        <end position="14"/>
    </location>
</feature>
<dbReference type="InterPro" id="IPR038765">
    <property type="entry name" value="Papain-like_cys_pep_sf"/>
</dbReference>
<feature type="region of interest" description="Disordered" evidence="5">
    <location>
        <begin position="399"/>
        <end position="426"/>
    </location>
</feature>
<dbReference type="Pfam" id="PF02902">
    <property type="entry name" value="Peptidase_C48"/>
    <property type="match status" value="1"/>
</dbReference>
<feature type="domain" description="Ubiquitin-like protease family profile" evidence="6">
    <location>
        <begin position="1"/>
        <end position="516"/>
    </location>
</feature>
<feature type="region of interest" description="Disordered" evidence="5">
    <location>
        <begin position="1"/>
        <end position="49"/>
    </location>
</feature>
<dbReference type="EMBL" id="MU826374">
    <property type="protein sequence ID" value="KAJ7377691.1"/>
    <property type="molecule type" value="Genomic_DNA"/>
</dbReference>
<evidence type="ECO:0000256" key="4">
    <source>
        <dbReference type="ARBA" id="ARBA00022807"/>
    </source>
</evidence>
<dbReference type="EC" id="3.4.22.68" evidence="7"/>
<dbReference type="InterPro" id="IPR003653">
    <property type="entry name" value="Peptidase_C48_C"/>
</dbReference>
<feature type="region of interest" description="Disordered" evidence="5">
    <location>
        <begin position="123"/>
        <end position="146"/>
    </location>
</feature>
<protein>
    <submittedName>
        <fullName evidence="7">SUMO1 sentrin specific peptidase 1</fullName>
        <ecNumber evidence="7">3.4.22.68</ecNumber>
    </submittedName>
</protein>
<dbReference type="Proteomes" id="UP001163046">
    <property type="component" value="Unassembled WGS sequence"/>
</dbReference>
<evidence type="ECO:0000256" key="1">
    <source>
        <dbReference type="ARBA" id="ARBA00005234"/>
    </source>
</evidence>
<evidence type="ECO:0000256" key="5">
    <source>
        <dbReference type="SAM" id="MobiDB-lite"/>
    </source>
</evidence>
<name>A0A9W9ZA19_9CNID</name>
<gene>
    <name evidence="7" type="primary">SENP1_3</name>
    <name evidence="7" type="ORF">OS493_027253</name>
</gene>
<keyword evidence="2" id="KW-0645">Protease</keyword>
<dbReference type="SUPFAM" id="SSF54001">
    <property type="entry name" value="Cysteine proteinases"/>
    <property type="match status" value="2"/>
</dbReference>
<dbReference type="PANTHER" id="PTHR12606">
    <property type="entry name" value="SENTRIN/SUMO-SPECIFIC PROTEASE"/>
    <property type="match status" value="1"/>
</dbReference>
<dbReference type="Gene3D" id="3.40.395.10">
    <property type="entry name" value="Adenoviral Proteinase, Chain A"/>
    <property type="match status" value="2"/>
</dbReference>
<keyword evidence="4" id="KW-0788">Thiol protease</keyword>